<dbReference type="EMBL" id="JAWHQM010000002">
    <property type="protein sequence ID" value="KAK5624931.1"/>
    <property type="molecule type" value="Genomic_DNA"/>
</dbReference>
<gene>
    <name evidence="2" type="ORF">RRF57_000648</name>
</gene>
<keyword evidence="1" id="KW-0812">Transmembrane</keyword>
<dbReference type="Proteomes" id="UP001305414">
    <property type="component" value="Unassembled WGS sequence"/>
</dbReference>
<feature type="transmembrane region" description="Helical" evidence="1">
    <location>
        <begin position="55"/>
        <end position="76"/>
    </location>
</feature>
<reference evidence="2 3" key="1">
    <citation type="submission" date="2023-10" db="EMBL/GenBank/DDBJ databases">
        <title>Draft genome sequence of Xylaria bambusicola isolate GMP-LS, the root and basal stem rot pathogen of sugarcane in Indonesia.</title>
        <authorList>
            <person name="Selvaraj P."/>
            <person name="Muralishankar V."/>
            <person name="Muruganantham S."/>
            <person name="Sp S."/>
            <person name="Haryani S."/>
            <person name="Lau K.J.X."/>
            <person name="Naqvi N.I."/>
        </authorList>
    </citation>
    <scope>NUCLEOTIDE SEQUENCE [LARGE SCALE GENOMIC DNA]</scope>
    <source>
        <strain evidence="2">GMP-LS</strain>
    </source>
</reference>
<evidence type="ECO:0000313" key="3">
    <source>
        <dbReference type="Proteomes" id="UP001305414"/>
    </source>
</evidence>
<accession>A0AAN7UG33</accession>
<protein>
    <submittedName>
        <fullName evidence="2">Uncharacterized protein</fullName>
    </submittedName>
</protein>
<organism evidence="2 3">
    <name type="scientific">Xylaria bambusicola</name>
    <dbReference type="NCBI Taxonomy" id="326684"/>
    <lineage>
        <taxon>Eukaryota</taxon>
        <taxon>Fungi</taxon>
        <taxon>Dikarya</taxon>
        <taxon>Ascomycota</taxon>
        <taxon>Pezizomycotina</taxon>
        <taxon>Sordariomycetes</taxon>
        <taxon>Xylariomycetidae</taxon>
        <taxon>Xylariales</taxon>
        <taxon>Xylariaceae</taxon>
        <taxon>Xylaria</taxon>
    </lineage>
</organism>
<feature type="transmembrane region" description="Helical" evidence="1">
    <location>
        <begin position="165"/>
        <end position="186"/>
    </location>
</feature>
<name>A0AAN7UG33_9PEZI</name>
<keyword evidence="1" id="KW-0472">Membrane</keyword>
<keyword evidence="3" id="KW-1185">Reference proteome</keyword>
<sequence length="243" mass="27434">MESPIESSLPLWDRLLRALKSFLGWAWHWFLTAKVPLPGLIGVPALLWTLVHHDWLLSGFIGGVDVFADFLVGFVARLRILHSVLREIFSRRIISMLLFRCGLGLRAFGERYIGQGAPQVELDGEDDDGGHGGAGRPVRRGPLIETREGETPHTIGQELSFWWAYIHRITLVLFFSAAVLVSVYMLCKYTGGTSFVCGGPKGRGDYTCLRFDDEAIREVSRIGKKPMNYRFFSDGTRMQFPDR</sequence>
<evidence type="ECO:0000313" key="2">
    <source>
        <dbReference type="EMBL" id="KAK5624931.1"/>
    </source>
</evidence>
<keyword evidence="1" id="KW-1133">Transmembrane helix</keyword>
<proteinExistence type="predicted"/>
<evidence type="ECO:0000256" key="1">
    <source>
        <dbReference type="SAM" id="Phobius"/>
    </source>
</evidence>
<comment type="caution">
    <text evidence="2">The sequence shown here is derived from an EMBL/GenBank/DDBJ whole genome shotgun (WGS) entry which is preliminary data.</text>
</comment>
<feature type="transmembrane region" description="Helical" evidence="1">
    <location>
        <begin position="22"/>
        <end position="49"/>
    </location>
</feature>
<dbReference type="AlphaFoldDB" id="A0AAN7UG33"/>